<name>A0A2H1WQG5_SPOFR</name>
<organism evidence="1">
    <name type="scientific">Spodoptera frugiperda</name>
    <name type="common">Fall armyworm</name>
    <dbReference type="NCBI Taxonomy" id="7108"/>
    <lineage>
        <taxon>Eukaryota</taxon>
        <taxon>Metazoa</taxon>
        <taxon>Ecdysozoa</taxon>
        <taxon>Arthropoda</taxon>
        <taxon>Hexapoda</taxon>
        <taxon>Insecta</taxon>
        <taxon>Pterygota</taxon>
        <taxon>Neoptera</taxon>
        <taxon>Endopterygota</taxon>
        <taxon>Lepidoptera</taxon>
        <taxon>Glossata</taxon>
        <taxon>Ditrysia</taxon>
        <taxon>Noctuoidea</taxon>
        <taxon>Noctuidae</taxon>
        <taxon>Amphipyrinae</taxon>
        <taxon>Spodoptera</taxon>
    </lineage>
</organism>
<sequence length="125" mass="14200">MFYGTQTSMNELTYHLMCNAGLLEGRNLRIVGGIGDWEGGNWASGNLTHTTKHNVSVVSRRFSVRPWYHSGRAGPFVQKFGSLPHFPLYYFARQLHLRVTKNAVLSTTSYFRGFTRSARFLLIVA</sequence>
<gene>
    <name evidence="1" type="ORF">SFRICE_039606</name>
</gene>
<reference evidence="1" key="1">
    <citation type="submission" date="2016-07" db="EMBL/GenBank/DDBJ databases">
        <authorList>
            <person name="Bretaudeau A."/>
        </authorList>
    </citation>
    <scope>NUCLEOTIDE SEQUENCE</scope>
    <source>
        <strain evidence="1">Rice</strain>
        <tissue evidence="1">Whole body</tissue>
    </source>
</reference>
<dbReference type="EMBL" id="ODYU01010291">
    <property type="protein sequence ID" value="SOQ55293.1"/>
    <property type="molecule type" value="Genomic_DNA"/>
</dbReference>
<protein>
    <submittedName>
        <fullName evidence="1">SFRICE_039606</fullName>
    </submittedName>
</protein>
<evidence type="ECO:0000313" key="1">
    <source>
        <dbReference type="EMBL" id="SOQ55293.1"/>
    </source>
</evidence>
<dbReference type="AlphaFoldDB" id="A0A2H1WQG5"/>
<accession>A0A2H1WQG5</accession>
<proteinExistence type="predicted"/>